<dbReference type="InterPro" id="IPR016166">
    <property type="entry name" value="FAD-bd_PCMH"/>
</dbReference>
<dbReference type="PROSITE" id="PS51387">
    <property type="entry name" value="FAD_PCMH"/>
    <property type="match status" value="1"/>
</dbReference>
<accession>A0A9D2FPC0</accession>
<dbReference type="Proteomes" id="UP000824056">
    <property type="component" value="Unassembled WGS sequence"/>
</dbReference>
<sequence length="273" mass="30000">MLKIREYVKVKSLEEAYQLNQKKSACVLGGMVWLKMGNRNVGTAIDLSGLALDTIEEDQEEFRIGAMTSLRDLEIHKGFEAYTGGAVKESLRHIVGVQFRNCATVGGSIFGRFGFSDVLTMFLAMDSYVELYKGGVVSMEDFAKSKRDRDILVRIIVKKKPGAMAYISQRNSSTDFPVLACAAALYEDGSSRVAVGACPSRAKLVEDSQELLTGFLMKDSEEQQKAAQDFASYAQAHVATGSNMRASKEYRSHLVKVLVKRALLTAGGRRNGN</sequence>
<feature type="domain" description="FAD-binding PCMH-type" evidence="3">
    <location>
        <begin position="1"/>
        <end position="162"/>
    </location>
</feature>
<dbReference type="InterPro" id="IPR005107">
    <property type="entry name" value="CO_DH_flav_C"/>
</dbReference>
<dbReference type="GO" id="GO:0071949">
    <property type="term" value="F:FAD binding"/>
    <property type="evidence" value="ECO:0007669"/>
    <property type="project" value="InterPro"/>
</dbReference>
<dbReference type="GO" id="GO:0016491">
    <property type="term" value="F:oxidoreductase activity"/>
    <property type="evidence" value="ECO:0007669"/>
    <property type="project" value="UniProtKB-KW"/>
</dbReference>
<reference evidence="4" key="2">
    <citation type="submission" date="2021-04" db="EMBL/GenBank/DDBJ databases">
        <authorList>
            <person name="Gilroy R."/>
        </authorList>
    </citation>
    <scope>NUCLEOTIDE SEQUENCE</scope>
    <source>
        <strain evidence="4">1068</strain>
    </source>
</reference>
<evidence type="ECO:0000256" key="1">
    <source>
        <dbReference type="ARBA" id="ARBA00022630"/>
    </source>
</evidence>
<dbReference type="InterPro" id="IPR036318">
    <property type="entry name" value="FAD-bd_PCMH-like_sf"/>
</dbReference>
<dbReference type="Gene3D" id="3.30.390.50">
    <property type="entry name" value="CO dehydrogenase flavoprotein, C-terminal domain"/>
    <property type="match status" value="1"/>
</dbReference>
<keyword evidence="2" id="KW-0560">Oxidoreductase</keyword>
<proteinExistence type="predicted"/>
<dbReference type="PANTHER" id="PTHR42659">
    <property type="entry name" value="XANTHINE DEHYDROGENASE SUBUNIT C-RELATED"/>
    <property type="match status" value="1"/>
</dbReference>
<gene>
    <name evidence="4" type="ORF">H9809_01220</name>
</gene>
<evidence type="ECO:0000313" key="4">
    <source>
        <dbReference type="EMBL" id="HIZ64518.1"/>
    </source>
</evidence>
<evidence type="ECO:0000259" key="3">
    <source>
        <dbReference type="PROSITE" id="PS51387"/>
    </source>
</evidence>
<dbReference type="InterPro" id="IPR036683">
    <property type="entry name" value="CO_DH_flav_C_dom_sf"/>
</dbReference>
<evidence type="ECO:0000256" key="2">
    <source>
        <dbReference type="ARBA" id="ARBA00023002"/>
    </source>
</evidence>
<dbReference type="InterPro" id="IPR051312">
    <property type="entry name" value="Diverse_Substr_Oxidored"/>
</dbReference>
<dbReference type="PANTHER" id="PTHR42659:SF9">
    <property type="entry name" value="XANTHINE DEHYDROGENASE FAD-BINDING SUBUNIT XDHB-RELATED"/>
    <property type="match status" value="1"/>
</dbReference>
<dbReference type="Gene3D" id="3.30.465.10">
    <property type="match status" value="1"/>
</dbReference>
<dbReference type="SUPFAM" id="SSF55447">
    <property type="entry name" value="CO dehydrogenase flavoprotein C-terminal domain-like"/>
    <property type="match status" value="1"/>
</dbReference>
<dbReference type="EMBL" id="DXBG01000026">
    <property type="protein sequence ID" value="HIZ64518.1"/>
    <property type="molecule type" value="Genomic_DNA"/>
</dbReference>
<dbReference type="InterPro" id="IPR002346">
    <property type="entry name" value="Mopterin_DH_FAD-bd"/>
</dbReference>
<reference evidence="4" key="1">
    <citation type="journal article" date="2021" name="PeerJ">
        <title>Extensive microbial diversity within the chicken gut microbiome revealed by metagenomics and culture.</title>
        <authorList>
            <person name="Gilroy R."/>
            <person name="Ravi A."/>
            <person name="Getino M."/>
            <person name="Pursley I."/>
            <person name="Horton D.L."/>
            <person name="Alikhan N.F."/>
            <person name="Baker D."/>
            <person name="Gharbi K."/>
            <person name="Hall N."/>
            <person name="Watson M."/>
            <person name="Adriaenssens E.M."/>
            <person name="Foster-Nyarko E."/>
            <person name="Jarju S."/>
            <person name="Secka A."/>
            <person name="Antonio M."/>
            <person name="Oren A."/>
            <person name="Chaudhuri R.R."/>
            <person name="La Ragione R."/>
            <person name="Hildebrand F."/>
            <person name="Pallen M.J."/>
        </authorList>
    </citation>
    <scope>NUCLEOTIDE SEQUENCE</scope>
    <source>
        <strain evidence="4">1068</strain>
    </source>
</reference>
<name>A0A9D2FPC0_9FIRM</name>
<dbReference type="SMART" id="SM01092">
    <property type="entry name" value="CO_deh_flav_C"/>
    <property type="match status" value="1"/>
</dbReference>
<dbReference type="Pfam" id="PF00941">
    <property type="entry name" value="FAD_binding_5"/>
    <property type="match status" value="1"/>
</dbReference>
<comment type="caution">
    <text evidence="4">The sequence shown here is derived from an EMBL/GenBank/DDBJ whole genome shotgun (WGS) entry which is preliminary data.</text>
</comment>
<dbReference type="SUPFAM" id="SSF56176">
    <property type="entry name" value="FAD-binding/transporter-associated domain-like"/>
    <property type="match status" value="1"/>
</dbReference>
<dbReference type="InterPro" id="IPR016169">
    <property type="entry name" value="FAD-bd_PCMH_sub2"/>
</dbReference>
<protein>
    <submittedName>
        <fullName evidence="4">FAD binding domain-containing protein</fullName>
    </submittedName>
</protein>
<dbReference type="Pfam" id="PF03450">
    <property type="entry name" value="CO_deh_flav_C"/>
    <property type="match status" value="1"/>
</dbReference>
<keyword evidence="1" id="KW-0285">Flavoprotein</keyword>
<organism evidence="4 5">
    <name type="scientific">Candidatus Blautia pullicola</name>
    <dbReference type="NCBI Taxonomy" id="2838498"/>
    <lineage>
        <taxon>Bacteria</taxon>
        <taxon>Bacillati</taxon>
        <taxon>Bacillota</taxon>
        <taxon>Clostridia</taxon>
        <taxon>Lachnospirales</taxon>
        <taxon>Lachnospiraceae</taxon>
        <taxon>Blautia</taxon>
    </lineage>
</organism>
<dbReference type="AlphaFoldDB" id="A0A9D2FPC0"/>
<evidence type="ECO:0000313" key="5">
    <source>
        <dbReference type="Proteomes" id="UP000824056"/>
    </source>
</evidence>